<dbReference type="Proteomes" id="UP000188268">
    <property type="component" value="Unassembled WGS sequence"/>
</dbReference>
<evidence type="ECO:0000313" key="2">
    <source>
        <dbReference type="EMBL" id="OMO59522.1"/>
    </source>
</evidence>
<proteinExistence type="predicted"/>
<dbReference type="Gramene" id="OMO59522">
    <property type="protein sequence ID" value="OMO59522"/>
    <property type="gene ID" value="CCACVL1_24768"/>
</dbReference>
<name>A0A1R3GN84_COCAP</name>
<keyword evidence="3" id="KW-1185">Reference proteome</keyword>
<organism evidence="2 3">
    <name type="scientific">Corchorus capsularis</name>
    <name type="common">Jute</name>
    <dbReference type="NCBI Taxonomy" id="210143"/>
    <lineage>
        <taxon>Eukaryota</taxon>
        <taxon>Viridiplantae</taxon>
        <taxon>Streptophyta</taxon>
        <taxon>Embryophyta</taxon>
        <taxon>Tracheophyta</taxon>
        <taxon>Spermatophyta</taxon>
        <taxon>Magnoliopsida</taxon>
        <taxon>eudicotyledons</taxon>
        <taxon>Gunneridae</taxon>
        <taxon>Pentapetalae</taxon>
        <taxon>rosids</taxon>
        <taxon>malvids</taxon>
        <taxon>Malvales</taxon>
        <taxon>Malvaceae</taxon>
        <taxon>Grewioideae</taxon>
        <taxon>Apeibeae</taxon>
        <taxon>Corchorus</taxon>
    </lineage>
</organism>
<accession>A0A1R3GN84</accession>
<evidence type="ECO:0000313" key="3">
    <source>
        <dbReference type="Proteomes" id="UP000188268"/>
    </source>
</evidence>
<evidence type="ECO:0000256" key="1">
    <source>
        <dbReference type="SAM" id="MobiDB-lite"/>
    </source>
</evidence>
<gene>
    <name evidence="2" type="ORF">CCACVL1_24768</name>
</gene>
<comment type="caution">
    <text evidence="2">The sequence shown here is derived from an EMBL/GenBank/DDBJ whole genome shotgun (WGS) entry which is preliminary data.</text>
</comment>
<reference evidence="2 3" key="1">
    <citation type="submission" date="2013-09" db="EMBL/GenBank/DDBJ databases">
        <title>Corchorus capsularis genome sequencing.</title>
        <authorList>
            <person name="Alam M."/>
            <person name="Haque M.S."/>
            <person name="Islam M.S."/>
            <person name="Emdad E.M."/>
            <person name="Islam M.M."/>
            <person name="Ahmed B."/>
            <person name="Halim A."/>
            <person name="Hossen Q.M.M."/>
            <person name="Hossain M.Z."/>
            <person name="Ahmed R."/>
            <person name="Khan M.M."/>
            <person name="Islam R."/>
            <person name="Rashid M.M."/>
            <person name="Khan S.A."/>
            <person name="Rahman M.S."/>
            <person name="Alam M."/>
        </authorList>
    </citation>
    <scope>NUCLEOTIDE SEQUENCE [LARGE SCALE GENOMIC DNA]</scope>
    <source>
        <strain evidence="3">cv. CVL-1</strain>
        <tissue evidence="2">Whole seedling</tissue>
    </source>
</reference>
<dbReference type="AlphaFoldDB" id="A0A1R3GN84"/>
<dbReference type="EMBL" id="AWWV01013905">
    <property type="protein sequence ID" value="OMO59522.1"/>
    <property type="molecule type" value="Genomic_DNA"/>
</dbReference>
<feature type="compositionally biased region" description="Basic and acidic residues" evidence="1">
    <location>
        <begin position="26"/>
        <end position="36"/>
    </location>
</feature>
<feature type="region of interest" description="Disordered" evidence="1">
    <location>
        <begin position="1"/>
        <end position="36"/>
    </location>
</feature>
<protein>
    <submittedName>
        <fullName evidence="2">Uncharacterized protein</fullName>
    </submittedName>
</protein>
<sequence length="36" mass="3707">MNPDEKFGGISRVSSAGAIGDMVAEVDNKGPRANES</sequence>